<evidence type="ECO:0000256" key="7">
    <source>
        <dbReference type="ARBA" id="ARBA00039977"/>
    </source>
</evidence>
<dbReference type="Gene3D" id="3.30.70.330">
    <property type="match status" value="1"/>
</dbReference>
<keyword evidence="5" id="KW-0687">Ribonucleoprotein</keyword>
<dbReference type="InterPro" id="IPR012678">
    <property type="entry name" value="Ribosomal_uL23/eL15/eS24_sf"/>
</dbReference>
<dbReference type="GO" id="GO:0005762">
    <property type="term" value="C:mitochondrial large ribosomal subunit"/>
    <property type="evidence" value="ECO:0007669"/>
    <property type="project" value="TreeGrafter"/>
</dbReference>
<evidence type="ECO:0000313" key="9">
    <source>
        <dbReference type="EMBL" id="KAJ5546270.1"/>
    </source>
</evidence>
<comment type="function">
    <text evidence="6">Component of the mitochondrial ribosome (mitoribosome), a dedicated translation machinery responsible for the synthesis of mitochondrial genome-encoded proteins, including at least some of the essential transmembrane subunits of the mitochondrial respiratory chain. The mitoribosomes are attached to the mitochondrial inner membrane and translation products are cotranslationally integrated into the membrane.</text>
</comment>
<feature type="compositionally biased region" description="Low complexity" evidence="8">
    <location>
        <begin position="135"/>
        <end position="149"/>
    </location>
</feature>
<dbReference type="GO" id="GO:0003735">
    <property type="term" value="F:structural constituent of ribosome"/>
    <property type="evidence" value="ECO:0007669"/>
    <property type="project" value="InterPro"/>
</dbReference>
<proteinExistence type="inferred from homology"/>
<dbReference type="InterPro" id="IPR012677">
    <property type="entry name" value="Nucleotide-bd_a/b_plait_sf"/>
</dbReference>
<keyword evidence="4" id="KW-0496">Mitochondrion</keyword>
<keyword evidence="10" id="KW-1185">Reference proteome</keyword>
<dbReference type="Proteomes" id="UP001220324">
    <property type="component" value="Unassembled WGS sequence"/>
</dbReference>
<dbReference type="GO" id="GO:0032543">
    <property type="term" value="P:mitochondrial translation"/>
    <property type="evidence" value="ECO:0007669"/>
    <property type="project" value="TreeGrafter"/>
</dbReference>
<evidence type="ECO:0000256" key="2">
    <source>
        <dbReference type="ARBA" id="ARBA00006700"/>
    </source>
</evidence>
<dbReference type="FunFam" id="3.30.70.330:FF:000687">
    <property type="entry name" value="54S ribosomal protein L23, mitochondrial"/>
    <property type="match status" value="1"/>
</dbReference>
<gene>
    <name evidence="9" type="ORF">N7494_003855</name>
</gene>
<dbReference type="Pfam" id="PF00276">
    <property type="entry name" value="Ribosomal_L23"/>
    <property type="match status" value="1"/>
</dbReference>
<feature type="region of interest" description="Disordered" evidence="8">
    <location>
        <begin position="193"/>
        <end position="212"/>
    </location>
</feature>
<organism evidence="9 10">
    <name type="scientific">Penicillium frequentans</name>
    <dbReference type="NCBI Taxonomy" id="3151616"/>
    <lineage>
        <taxon>Eukaryota</taxon>
        <taxon>Fungi</taxon>
        <taxon>Dikarya</taxon>
        <taxon>Ascomycota</taxon>
        <taxon>Pezizomycotina</taxon>
        <taxon>Eurotiomycetes</taxon>
        <taxon>Eurotiomycetidae</taxon>
        <taxon>Eurotiales</taxon>
        <taxon>Aspergillaceae</taxon>
        <taxon>Penicillium</taxon>
    </lineage>
</organism>
<dbReference type="PANTHER" id="PTHR12059:SF5">
    <property type="entry name" value="LARGE RIBOSOMAL SUBUNIT PROTEIN UL23M"/>
    <property type="match status" value="1"/>
</dbReference>
<evidence type="ECO:0000256" key="5">
    <source>
        <dbReference type="ARBA" id="ARBA00023274"/>
    </source>
</evidence>
<evidence type="ECO:0000256" key="8">
    <source>
        <dbReference type="SAM" id="MobiDB-lite"/>
    </source>
</evidence>
<name>A0AAD6GG26_9EURO</name>
<comment type="subcellular location">
    <subcellularLocation>
        <location evidence="1">Mitochondrion</location>
    </subcellularLocation>
</comment>
<evidence type="ECO:0000313" key="10">
    <source>
        <dbReference type="Proteomes" id="UP001220324"/>
    </source>
</evidence>
<keyword evidence="3 9" id="KW-0689">Ribosomal protein</keyword>
<dbReference type="EMBL" id="JAQIZZ010000003">
    <property type="protein sequence ID" value="KAJ5546270.1"/>
    <property type="molecule type" value="Genomic_DNA"/>
</dbReference>
<evidence type="ECO:0000256" key="1">
    <source>
        <dbReference type="ARBA" id="ARBA00004173"/>
    </source>
</evidence>
<dbReference type="PANTHER" id="PTHR12059">
    <property type="entry name" value="RIBOSOMAL PROTEIN L23-RELATED"/>
    <property type="match status" value="1"/>
</dbReference>
<evidence type="ECO:0000256" key="4">
    <source>
        <dbReference type="ARBA" id="ARBA00023128"/>
    </source>
</evidence>
<dbReference type="AlphaFoldDB" id="A0AAD6GG26"/>
<sequence>MVRKAIGISKTGVKQSLLPPAQRKQIFLPEFTIALVRTPYLSPRYAQFRVPLNFNKLDMRDYLQRLYNVGVVRIRSYIEQQPITRVTRDGRTLGQWRRPKSEKRMTVELRDEFVWPQEPEDLKKWEKEAWDSTNKAQQEAQKAGAQKGDASQKPDKELREAFKKQAEELKSDKQSWQPTWKTLGLDFAHKEFANTTGGGFKNPKWITLPKKR</sequence>
<evidence type="ECO:0000256" key="3">
    <source>
        <dbReference type="ARBA" id="ARBA00022980"/>
    </source>
</evidence>
<protein>
    <recommendedName>
        <fullName evidence="7">Large ribosomal subunit protein uL23m</fullName>
    </recommendedName>
</protein>
<feature type="region of interest" description="Disordered" evidence="8">
    <location>
        <begin position="129"/>
        <end position="156"/>
    </location>
</feature>
<reference evidence="9 10" key="1">
    <citation type="journal article" date="2023" name="IMA Fungus">
        <title>Comparative genomic study of the Penicillium genus elucidates a diverse pangenome and 15 lateral gene transfer events.</title>
        <authorList>
            <person name="Petersen C."/>
            <person name="Sorensen T."/>
            <person name="Nielsen M.R."/>
            <person name="Sondergaard T.E."/>
            <person name="Sorensen J.L."/>
            <person name="Fitzpatrick D.A."/>
            <person name="Frisvad J.C."/>
            <person name="Nielsen K.L."/>
        </authorList>
    </citation>
    <scope>NUCLEOTIDE SEQUENCE [LARGE SCALE GENOMIC DNA]</scope>
    <source>
        <strain evidence="9 10">IBT 35679</strain>
    </source>
</reference>
<comment type="similarity">
    <text evidence="2">Belongs to the universal ribosomal protein uL23 family.</text>
</comment>
<dbReference type="SUPFAM" id="SSF54189">
    <property type="entry name" value="Ribosomal proteins S24e, L23 and L15e"/>
    <property type="match status" value="1"/>
</dbReference>
<accession>A0AAD6GG26</accession>
<comment type="caution">
    <text evidence="9">The sequence shown here is derived from an EMBL/GenBank/DDBJ whole genome shotgun (WGS) entry which is preliminary data.</text>
</comment>
<evidence type="ECO:0000256" key="6">
    <source>
        <dbReference type="ARBA" id="ARBA00037226"/>
    </source>
</evidence>
<dbReference type="InterPro" id="IPR013025">
    <property type="entry name" value="Ribosomal_uL23-like"/>
</dbReference>